<dbReference type="InterPro" id="IPR036465">
    <property type="entry name" value="vWFA_dom_sf"/>
</dbReference>
<dbReference type="GO" id="GO:0006508">
    <property type="term" value="P:proteolysis"/>
    <property type="evidence" value="ECO:0007669"/>
    <property type="project" value="UniProtKB-KW"/>
</dbReference>
<feature type="domain" description="Peptidase C1A papain C-terminal" evidence="8">
    <location>
        <begin position="119"/>
        <end position="340"/>
    </location>
</feature>
<comment type="similarity">
    <text evidence="1">Belongs to the peptidase C1 family.</text>
</comment>
<evidence type="ECO:0000256" key="5">
    <source>
        <dbReference type="ARBA" id="ARBA00023145"/>
    </source>
</evidence>
<dbReference type="PROSITE" id="PS00640">
    <property type="entry name" value="THIOL_PROTEASE_ASN"/>
    <property type="match status" value="1"/>
</dbReference>
<dbReference type="InterPro" id="IPR039417">
    <property type="entry name" value="Peptidase_C1A_papain-like"/>
</dbReference>
<evidence type="ECO:0000256" key="1">
    <source>
        <dbReference type="ARBA" id="ARBA00008455"/>
    </source>
</evidence>
<evidence type="ECO:0000256" key="6">
    <source>
        <dbReference type="ARBA" id="ARBA00023157"/>
    </source>
</evidence>
<dbReference type="InterPro" id="IPR000169">
    <property type="entry name" value="Pept_cys_AS"/>
</dbReference>
<evidence type="ECO:0000313" key="10">
    <source>
        <dbReference type="Proteomes" id="UP000887577"/>
    </source>
</evidence>
<dbReference type="PANTHER" id="PTHR12411">
    <property type="entry name" value="CYSTEINE PROTEASE FAMILY C1-RELATED"/>
    <property type="match status" value="1"/>
</dbReference>
<reference evidence="11" key="1">
    <citation type="submission" date="2022-11" db="UniProtKB">
        <authorList>
            <consortium name="WormBaseParasite"/>
        </authorList>
    </citation>
    <scope>IDENTIFICATION</scope>
</reference>
<evidence type="ECO:0000313" key="11">
    <source>
        <dbReference type="WBParaSite" id="PSU_v2.g11150.t1"/>
    </source>
</evidence>
<keyword evidence="2" id="KW-0645">Protease</keyword>
<organism evidence="10 11">
    <name type="scientific">Panagrolaimus superbus</name>
    <dbReference type="NCBI Taxonomy" id="310955"/>
    <lineage>
        <taxon>Eukaryota</taxon>
        <taxon>Metazoa</taxon>
        <taxon>Ecdysozoa</taxon>
        <taxon>Nematoda</taxon>
        <taxon>Chromadorea</taxon>
        <taxon>Rhabditida</taxon>
        <taxon>Tylenchina</taxon>
        <taxon>Panagrolaimomorpha</taxon>
        <taxon>Panagrolaimoidea</taxon>
        <taxon>Panagrolaimidae</taxon>
        <taxon>Panagrolaimus</taxon>
    </lineage>
</organism>
<dbReference type="SMART" id="SM00645">
    <property type="entry name" value="Pept_C1"/>
    <property type="match status" value="1"/>
</dbReference>
<evidence type="ECO:0000259" key="8">
    <source>
        <dbReference type="SMART" id="SM00645"/>
    </source>
</evidence>
<accession>A0A914XX91</accession>
<proteinExistence type="inferred from homology"/>
<dbReference type="SUPFAM" id="SSF54001">
    <property type="entry name" value="Cysteine proteinases"/>
    <property type="match status" value="1"/>
</dbReference>
<evidence type="ECO:0000256" key="4">
    <source>
        <dbReference type="ARBA" id="ARBA00022807"/>
    </source>
</evidence>
<sequence>MASFYQAFVLAFCLAIVATKGIEIDIIDDDMTGFNKLIKELNLTFTSATEFITRLNNFNKAKQEIAQYSLKYPGATFEINKFSLMTDQELRRYMNTSMTPQIPLRSKRSALDNTISTTFPASFDFRAFGKVSSIKDQGSCGSCWAHSTIAAIESQYLLRFNQSLDLSEQMLVNCETTYSGGCDGGRPQGALYYTQLNGLSLESCYPYVGMTEDLFHPEINSDPQSCTDCSSPKYKIAGYRSYGATENEIAQNLYNFGPASMTFFVPRALMSYKSGILNVPATECDYNNNLGAHAVTLVGYTSDYWIAKNSWSTSWGEAGYFRFKRGTNFCLMTFDVVAPYLNSPTTTTTTTIKPTTTTTKPTTTTTKATTTIKPTTTTTSKPANQTAAVTCSGPIDLVFVIDDSDTMTAARFNTIKTQLANAITLSNITWGDNLLQRQL</sequence>
<dbReference type="CDD" id="cd02248">
    <property type="entry name" value="Peptidase_C1A"/>
    <property type="match status" value="1"/>
</dbReference>
<feature type="domain" description="Cathepsin propeptide inhibitor" evidence="9">
    <location>
        <begin position="34"/>
        <end position="90"/>
    </location>
</feature>
<dbReference type="GO" id="GO:0008234">
    <property type="term" value="F:cysteine-type peptidase activity"/>
    <property type="evidence" value="ECO:0007669"/>
    <property type="project" value="UniProtKB-KW"/>
</dbReference>
<dbReference type="PROSITE" id="PS00139">
    <property type="entry name" value="THIOL_PROTEASE_CYS"/>
    <property type="match status" value="1"/>
</dbReference>
<keyword evidence="4" id="KW-0788">Thiol protease</keyword>
<feature type="signal peptide" evidence="7">
    <location>
        <begin position="1"/>
        <end position="21"/>
    </location>
</feature>
<keyword evidence="3" id="KW-0378">Hydrolase</keyword>
<dbReference type="InterPro" id="IPR013201">
    <property type="entry name" value="Prot_inhib_I29"/>
</dbReference>
<keyword evidence="7" id="KW-0732">Signal</keyword>
<evidence type="ECO:0000256" key="3">
    <source>
        <dbReference type="ARBA" id="ARBA00022801"/>
    </source>
</evidence>
<dbReference type="Gene3D" id="3.90.70.10">
    <property type="entry name" value="Cysteine proteinases"/>
    <property type="match status" value="1"/>
</dbReference>
<dbReference type="SUPFAM" id="SSF53300">
    <property type="entry name" value="vWA-like"/>
    <property type="match status" value="1"/>
</dbReference>
<dbReference type="InterPro" id="IPR000668">
    <property type="entry name" value="Peptidase_C1A_C"/>
</dbReference>
<feature type="chain" id="PRO_5037549759" evidence="7">
    <location>
        <begin position="22"/>
        <end position="439"/>
    </location>
</feature>
<evidence type="ECO:0000259" key="9">
    <source>
        <dbReference type="SMART" id="SM00848"/>
    </source>
</evidence>
<dbReference type="Proteomes" id="UP000887577">
    <property type="component" value="Unplaced"/>
</dbReference>
<dbReference type="Pfam" id="PF00112">
    <property type="entry name" value="Peptidase_C1"/>
    <property type="match status" value="1"/>
</dbReference>
<keyword evidence="10" id="KW-1185">Reference proteome</keyword>
<dbReference type="PRINTS" id="PR00705">
    <property type="entry name" value="PAPAIN"/>
</dbReference>
<evidence type="ECO:0000256" key="2">
    <source>
        <dbReference type="ARBA" id="ARBA00022670"/>
    </source>
</evidence>
<dbReference type="Gene3D" id="3.40.50.410">
    <property type="entry name" value="von Willebrand factor, type A domain"/>
    <property type="match status" value="1"/>
</dbReference>
<evidence type="ECO:0000256" key="7">
    <source>
        <dbReference type="SAM" id="SignalP"/>
    </source>
</evidence>
<name>A0A914XX91_9BILA</name>
<dbReference type="AlphaFoldDB" id="A0A914XX91"/>
<dbReference type="WBParaSite" id="PSU_v2.g11150.t1">
    <property type="protein sequence ID" value="PSU_v2.g11150.t1"/>
    <property type="gene ID" value="PSU_v2.g11150"/>
</dbReference>
<keyword evidence="6" id="KW-1015">Disulfide bond</keyword>
<dbReference type="InterPro" id="IPR013128">
    <property type="entry name" value="Peptidase_C1A"/>
</dbReference>
<keyword evidence="5" id="KW-0865">Zymogen</keyword>
<dbReference type="InterPro" id="IPR038765">
    <property type="entry name" value="Papain-like_cys_pep_sf"/>
</dbReference>
<dbReference type="InterPro" id="IPR025661">
    <property type="entry name" value="Pept_asp_AS"/>
</dbReference>
<dbReference type="SMART" id="SM00848">
    <property type="entry name" value="Inhibitor_I29"/>
    <property type="match status" value="1"/>
</dbReference>
<protein>
    <submittedName>
        <fullName evidence="11">Uncharacterized protein</fullName>
    </submittedName>
</protein>